<keyword evidence="3" id="KW-1185">Reference proteome</keyword>
<feature type="region of interest" description="Disordered" evidence="1">
    <location>
        <begin position="335"/>
        <end position="362"/>
    </location>
</feature>
<evidence type="ECO:0000313" key="2">
    <source>
        <dbReference type="EMBL" id="KAF2769940.1"/>
    </source>
</evidence>
<feature type="region of interest" description="Disordered" evidence="1">
    <location>
        <begin position="601"/>
        <end position="621"/>
    </location>
</feature>
<dbReference type="EMBL" id="ML995829">
    <property type="protein sequence ID" value="KAF2769940.1"/>
    <property type="molecule type" value="Genomic_DNA"/>
</dbReference>
<feature type="region of interest" description="Disordered" evidence="1">
    <location>
        <begin position="1"/>
        <end position="45"/>
    </location>
</feature>
<feature type="compositionally biased region" description="Pro residues" evidence="1">
    <location>
        <begin position="214"/>
        <end position="227"/>
    </location>
</feature>
<dbReference type="OrthoDB" id="5425130at2759"/>
<accession>A0A6G1LBC8</accession>
<dbReference type="AlphaFoldDB" id="A0A6G1LBC8"/>
<feature type="region of interest" description="Disordered" evidence="1">
    <location>
        <begin position="128"/>
        <end position="149"/>
    </location>
</feature>
<feature type="compositionally biased region" description="Polar residues" evidence="1">
    <location>
        <begin position="232"/>
        <end position="252"/>
    </location>
</feature>
<protein>
    <submittedName>
        <fullName evidence="2">Uncharacterized protein</fullName>
    </submittedName>
</protein>
<name>A0A6G1LBC8_9PEZI</name>
<feature type="compositionally biased region" description="Low complexity" evidence="1">
    <location>
        <begin position="463"/>
        <end position="480"/>
    </location>
</feature>
<organism evidence="2 3">
    <name type="scientific">Teratosphaeria nubilosa</name>
    <dbReference type="NCBI Taxonomy" id="161662"/>
    <lineage>
        <taxon>Eukaryota</taxon>
        <taxon>Fungi</taxon>
        <taxon>Dikarya</taxon>
        <taxon>Ascomycota</taxon>
        <taxon>Pezizomycotina</taxon>
        <taxon>Dothideomycetes</taxon>
        <taxon>Dothideomycetidae</taxon>
        <taxon>Mycosphaerellales</taxon>
        <taxon>Teratosphaeriaceae</taxon>
        <taxon>Teratosphaeria</taxon>
    </lineage>
</organism>
<gene>
    <name evidence="2" type="ORF">EJ03DRAFT_82155</name>
</gene>
<feature type="region of interest" description="Disordered" evidence="1">
    <location>
        <begin position="454"/>
        <end position="496"/>
    </location>
</feature>
<reference evidence="2" key="1">
    <citation type="journal article" date="2020" name="Stud. Mycol.">
        <title>101 Dothideomycetes genomes: a test case for predicting lifestyles and emergence of pathogens.</title>
        <authorList>
            <person name="Haridas S."/>
            <person name="Albert R."/>
            <person name="Binder M."/>
            <person name="Bloem J."/>
            <person name="Labutti K."/>
            <person name="Salamov A."/>
            <person name="Andreopoulos B."/>
            <person name="Baker S."/>
            <person name="Barry K."/>
            <person name="Bills G."/>
            <person name="Bluhm B."/>
            <person name="Cannon C."/>
            <person name="Castanera R."/>
            <person name="Culley D."/>
            <person name="Daum C."/>
            <person name="Ezra D."/>
            <person name="Gonzalez J."/>
            <person name="Henrissat B."/>
            <person name="Kuo A."/>
            <person name="Liang C."/>
            <person name="Lipzen A."/>
            <person name="Lutzoni F."/>
            <person name="Magnuson J."/>
            <person name="Mondo S."/>
            <person name="Nolan M."/>
            <person name="Ohm R."/>
            <person name="Pangilinan J."/>
            <person name="Park H.-J."/>
            <person name="Ramirez L."/>
            <person name="Alfaro M."/>
            <person name="Sun H."/>
            <person name="Tritt A."/>
            <person name="Yoshinaga Y."/>
            <person name="Zwiers L.-H."/>
            <person name="Turgeon B."/>
            <person name="Goodwin S."/>
            <person name="Spatafora J."/>
            <person name="Crous P."/>
            <person name="Grigoriev I."/>
        </authorList>
    </citation>
    <scope>NUCLEOTIDE SEQUENCE</scope>
    <source>
        <strain evidence="2">CBS 116005</strain>
    </source>
</reference>
<evidence type="ECO:0000256" key="1">
    <source>
        <dbReference type="SAM" id="MobiDB-lite"/>
    </source>
</evidence>
<proteinExistence type="predicted"/>
<feature type="region of interest" description="Disordered" evidence="1">
    <location>
        <begin position="197"/>
        <end position="257"/>
    </location>
</feature>
<sequence>MQSRTRMDVVSQMLTAGSSVAKGSRKAPDSSAGSAPRDSLSPLGRQYHPKVLRSMEDVNAEAEAPRGCSRGYDGSPVVPTILQQLLAIRESAGSASLRVLEAARTSQKSKTTHVASATDLAGRATASSLASTMSRSSEEATSYLEHEACSPRSNTLIIRPRKPHDLKLAKSNGLTTYNPAVLKQAICDGRSNIGTCDLTTQKPHPTPKRRVPKSPAPPPPAKSPPIPAAMGSENSKISDSAVQGDNASTNSIARKPLRVLRKSSTNLLFKRMDSKSPLPRPLTATSVVVTQQQSSAGSDAETINPFNDPPHSARDSIIMLPSASTMTIVGNPDAQPLSASSTVKDIRKESQSPVDEEDEHENDYENLLPLHAPAHRAEALSPTIPAPSPLPEDSPHKYGLKDRMETPEPTVSPHPEHINVAKRRSSAYEIFNEVKSLQSAASFLNGLSTSRRRAESMNRNTDASWATTFTGASTATSRPPSTRPPSARPGSARPPSAAYIRATDNVNMDSRRRGVLFKANGFAFSRPLAYVQLKCLRNHERVLVSRNKNAPVECSVCHMDDDQEHWTCTWCAIRMCRYCRNDFSERGTTALRERIKQAELGVSPSSSTESLAGRGRSRAYA</sequence>
<dbReference type="Proteomes" id="UP000799436">
    <property type="component" value="Unassembled WGS sequence"/>
</dbReference>
<evidence type="ECO:0000313" key="3">
    <source>
        <dbReference type="Proteomes" id="UP000799436"/>
    </source>
</evidence>